<feature type="transmembrane region" description="Helical" evidence="1">
    <location>
        <begin position="75"/>
        <end position="94"/>
    </location>
</feature>
<feature type="transmembrane region" description="Helical" evidence="1">
    <location>
        <begin position="304"/>
        <end position="322"/>
    </location>
</feature>
<protein>
    <submittedName>
        <fullName evidence="2">DUF819 family protein</fullName>
    </submittedName>
</protein>
<dbReference type="PANTHER" id="PTHR34289:SF8">
    <property type="entry name" value="DUF819 DOMAIN-CONTAINING PROTEIN"/>
    <property type="match status" value="1"/>
</dbReference>
<reference evidence="2 3" key="1">
    <citation type="submission" date="2022-09" db="EMBL/GenBank/DDBJ databases">
        <title>Genome sequencing of Flavivirga sp. MEBiC05379.</title>
        <authorList>
            <person name="Oh H.-M."/>
            <person name="Kwon K.K."/>
            <person name="Park M.J."/>
            <person name="Yang S.-H."/>
        </authorList>
    </citation>
    <scope>NUCLEOTIDE SEQUENCE [LARGE SCALE GENOMIC DNA]</scope>
    <source>
        <strain evidence="2 3">MEBiC05379</strain>
    </source>
</reference>
<feature type="transmembrane region" description="Helical" evidence="1">
    <location>
        <begin position="6"/>
        <end position="26"/>
    </location>
</feature>
<keyword evidence="3" id="KW-1185">Reference proteome</keyword>
<feature type="transmembrane region" description="Helical" evidence="1">
    <location>
        <begin position="229"/>
        <end position="250"/>
    </location>
</feature>
<sequence length="422" mass="45202">MNNQPLFTNDTIAFGLLMLMLALVFYTSSIKKGFWAKFYSIVPALLMCYLLPAVLNSLGLISPETSKIYNISKDYLLPAALVLMTLSLDLKSVFNLGPKALIMFFTGTIGIVIGGPIAILLVSMVSPETVGGAGPDAVWRGLSTLAGSWIGGGANQTAMYEIFKYNPEKYGAMILVDIVVAQIWMAVLLFGIGQKDKIDKWLKADNTAIEKLKQKVISYEKSVSKTPNLTDYMIMFGIAFTVVGIAHFGSNKMSTFLTTNFEVFNDKTSALASFTSTFFWMITIATVLGIILSFTRAKKYEGAGASKLGSIFIYILVASIGMKMDLGSIFENPGLLVIGLIWMAIHVFLLIVIAKIIKAPYFFLAVGSKANVGGAASAPVVAAAFHPSLATVGVLLAVVGYAIGTFSALLCATLMELASVAG</sequence>
<feature type="transmembrane region" description="Helical" evidence="1">
    <location>
        <begin position="101"/>
        <end position="125"/>
    </location>
</feature>
<dbReference type="EMBL" id="JAODOP010000001">
    <property type="protein sequence ID" value="MEF3831903.1"/>
    <property type="molecule type" value="Genomic_DNA"/>
</dbReference>
<keyword evidence="1" id="KW-0472">Membrane</keyword>
<comment type="caution">
    <text evidence="2">The sequence shown here is derived from an EMBL/GenBank/DDBJ whole genome shotgun (WGS) entry which is preliminary data.</text>
</comment>
<feature type="transmembrane region" description="Helical" evidence="1">
    <location>
        <begin position="38"/>
        <end position="55"/>
    </location>
</feature>
<feature type="transmembrane region" description="Helical" evidence="1">
    <location>
        <begin position="270"/>
        <end position="292"/>
    </location>
</feature>
<evidence type="ECO:0000256" key="1">
    <source>
        <dbReference type="SAM" id="Phobius"/>
    </source>
</evidence>
<keyword evidence="1" id="KW-0812">Transmembrane</keyword>
<name>A0ABU7XMG8_9FLAO</name>
<keyword evidence="1" id="KW-1133">Transmembrane helix</keyword>
<dbReference type="RefSeq" id="WP_303308901.1">
    <property type="nucleotide sequence ID" value="NZ_JAODOP010000001.1"/>
</dbReference>
<feature type="transmembrane region" description="Helical" evidence="1">
    <location>
        <begin position="391"/>
        <end position="415"/>
    </location>
</feature>
<dbReference type="Pfam" id="PF05684">
    <property type="entry name" value="DUF819"/>
    <property type="match status" value="1"/>
</dbReference>
<dbReference type="InterPro" id="IPR008537">
    <property type="entry name" value="DUF819"/>
</dbReference>
<dbReference type="PANTHER" id="PTHR34289">
    <property type="entry name" value="PROTEIN, PUTATIVE (DUF819)-RELATED"/>
    <property type="match status" value="1"/>
</dbReference>
<proteinExistence type="predicted"/>
<evidence type="ECO:0000313" key="2">
    <source>
        <dbReference type="EMBL" id="MEF3831903.1"/>
    </source>
</evidence>
<accession>A0ABU7XMG8</accession>
<organism evidence="2 3">
    <name type="scientific">Flavivirga spongiicola</name>
    <dbReference type="NCBI Taxonomy" id="421621"/>
    <lineage>
        <taxon>Bacteria</taxon>
        <taxon>Pseudomonadati</taxon>
        <taxon>Bacteroidota</taxon>
        <taxon>Flavobacteriia</taxon>
        <taxon>Flavobacteriales</taxon>
        <taxon>Flavobacteriaceae</taxon>
        <taxon>Flavivirga</taxon>
    </lineage>
</organism>
<feature type="transmembrane region" description="Helical" evidence="1">
    <location>
        <begin position="170"/>
        <end position="193"/>
    </location>
</feature>
<evidence type="ECO:0000313" key="3">
    <source>
        <dbReference type="Proteomes" id="UP001337305"/>
    </source>
</evidence>
<gene>
    <name evidence="2" type="ORF">N1F79_02070</name>
</gene>
<dbReference type="Proteomes" id="UP001337305">
    <property type="component" value="Unassembled WGS sequence"/>
</dbReference>
<feature type="transmembrane region" description="Helical" evidence="1">
    <location>
        <begin position="361"/>
        <end position="385"/>
    </location>
</feature>
<feature type="transmembrane region" description="Helical" evidence="1">
    <location>
        <begin position="334"/>
        <end position="354"/>
    </location>
</feature>